<gene>
    <name evidence="2" type="ORF">RAT170B_1727</name>
</gene>
<name>A0A0F3R7J1_9RICK</name>
<dbReference type="EMBL" id="LAOQ01000019">
    <property type="protein sequence ID" value="KJW01976.1"/>
    <property type="molecule type" value="Genomic_DNA"/>
</dbReference>
<reference evidence="2 3" key="1">
    <citation type="submission" date="2015-01" db="EMBL/GenBank/DDBJ databases">
        <title>Genome Sequencing of Rickettsiales /home/snadendla/prok_pipe/test/illegal_ec_num.txt.</title>
        <authorList>
            <person name="Daugherty S.C."/>
            <person name="Su Q."/>
            <person name="Abolude K."/>
            <person name="Beier-Sexton M."/>
            <person name="Carlyon J.A."/>
            <person name="Carter R."/>
            <person name="Day N.P."/>
            <person name="Dumler S.J."/>
            <person name="Dyachenko V."/>
            <person name="Godinez A."/>
            <person name="Kurtti T.J."/>
            <person name="Lichay M."/>
            <person name="Mullins K.E."/>
            <person name="Ott S."/>
            <person name="Pappas-Brown V."/>
            <person name="Paris D.H."/>
            <person name="Patel P."/>
            <person name="Richards A.L."/>
            <person name="Sadzewicz L."/>
            <person name="Sears K."/>
            <person name="Seidman D."/>
            <person name="Sengamalay N."/>
            <person name="Stenos J."/>
            <person name="Tallon L.J."/>
            <person name="Vincent G."/>
            <person name="Fraser C.M."/>
            <person name="Munderloh U."/>
            <person name="Dunning-Hotopp J.C."/>
        </authorList>
    </citation>
    <scope>NUCLEOTIDE SEQUENCE [LARGE SCALE GENOMIC DNA]</scope>
    <source>
        <strain evidence="2 3">T170-B</strain>
    </source>
</reference>
<dbReference type="PATRIC" id="fig|1268837.3.peg.986"/>
<feature type="compositionally biased region" description="Polar residues" evidence="1">
    <location>
        <begin position="51"/>
        <end position="73"/>
    </location>
</feature>
<comment type="caution">
    <text evidence="2">The sequence shown here is derived from an EMBL/GenBank/DDBJ whole genome shotgun (WGS) entry which is preliminary data.</text>
</comment>
<feature type="compositionally biased region" description="Basic and acidic residues" evidence="1">
    <location>
        <begin position="193"/>
        <end position="203"/>
    </location>
</feature>
<sequence>MNSDSTAATDHTSSSNRKGTGTSSDIGLRIPSILGITVTSTNQHEQDKGKSVNQQQSYNEALSKIKSATKNGRLSSANSNTQSLSNNLNSNFSEQQSVGQEIAQTKQNMQQLSYNMNYIAQNSSSIDRNLNEPVLNAIIAKNIPGVNSKEQAAAWVSTHTQEAEQIALDIAKINNTIPQNLNSESNINIPSKESMRSTFDKNTKQLSDQASNIGNKKNDIYDKK</sequence>
<evidence type="ECO:0000313" key="3">
    <source>
        <dbReference type="Proteomes" id="UP000033736"/>
    </source>
</evidence>
<dbReference type="AlphaFoldDB" id="A0A0F3R7J1"/>
<protein>
    <submittedName>
        <fullName evidence="2">Conjugative transfer TraG domain protein</fullName>
    </submittedName>
</protein>
<feature type="compositionally biased region" description="Polar residues" evidence="1">
    <location>
        <begin position="16"/>
        <end position="25"/>
    </location>
</feature>
<proteinExistence type="predicted"/>
<accession>A0A0F3R7J1</accession>
<feature type="region of interest" description="Disordered" evidence="1">
    <location>
        <begin position="184"/>
        <end position="224"/>
    </location>
</feature>
<evidence type="ECO:0000313" key="2">
    <source>
        <dbReference type="EMBL" id="KJW01976.1"/>
    </source>
</evidence>
<keyword evidence="3" id="KW-1185">Reference proteome</keyword>
<dbReference type="Proteomes" id="UP000033736">
    <property type="component" value="Unassembled WGS sequence"/>
</dbReference>
<evidence type="ECO:0000256" key="1">
    <source>
        <dbReference type="SAM" id="MobiDB-lite"/>
    </source>
</evidence>
<organism evidence="2 3">
    <name type="scientific">Rickettsia argasii T170-B</name>
    <dbReference type="NCBI Taxonomy" id="1268837"/>
    <lineage>
        <taxon>Bacteria</taxon>
        <taxon>Pseudomonadati</taxon>
        <taxon>Pseudomonadota</taxon>
        <taxon>Alphaproteobacteria</taxon>
        <taxon>Rickettsiales</taxon>
        <taxon>Rickettsiaceae</taxon>
        <taxon>Rickettsieae</taxon>
        <taxon>Rickettsia</taxon>
        <taxon>spotted fever group</taxon>
    </lineage>
</organism>
<feature type="compositionally biased region" description="Polar residues" evidence="1">
    <location>
        <begin position="204"/>
        <end position="215"/>
    </location>
</feature>
<feature type="compositionally biased region" description="Low complexity" evidence="1">
    <location>
        <begin position="74"/>
        <end position="90"/>
    </location>
</feature>
<feature type="compositionally biased region" description="Low complexity" evidence="1">
    <location>
        <begin position="1"/>
        <end position="15"/>
    </location>
</feature>
<feature type="region of interest" description="Disordered" evidence="1">
    <location>
        <begin position="1"/>
        <end position="90"/>
    </location>
</feature>